<keyword evidence="3" id="KW-0963">Cytoplasm</keyword>
<comment type="caution">
    <text evidence="6">The sequence shown here is derived from an EMBL/GenBank/DDBJ whole genome shotgun (WGS) entry which is preliminary data.</text>
</comment>
<dbReference type="Proteomes" id="UP000722750">
    <property type="component" value="Unassembled WGS sequence"/>
</dbReference>
<dbReference type="GO" id="GO:0006531">
    <property type="term" value="P:aspartate metabolic process"/>
    <property type="evidence" value="ECO:0007669"/>
    <property type="project" value="TreeGrafter"/>
</dbReference>
<dbReference type="EC" id="4.2.1.2" evidence="3"/>
<feature type="active site" evidence="3">
    <location>
        <position position="321"/>
    </location>
</feature>
<dbReference type="Pfam" id="PF10415">
    <property type="entry name" value="FumaraseC_C"/>
    <property type="match status" value="1"/>
</dbReference>
<comment type="subunit">
    <text evidence="3">Homotetramer.</text>
</comment>
<dbReference type="GO" id="GO:0005829">
    <property type="term" value="C:cytosol"/>
    <property type="evidence" value="ECO:0007669"/>
    <property type="project" value="TreeGrafter"/>
</dbReference>
<comment type="catalytic activity">
    <reaction evidence="3">
        <text>(S)-malate = fumarate + H2O</text>
        <dbReference type="Rhea" id="RHEA:12460"/>
        <dbReference type="ChEBI" id="CHEBI:15377"/>
        <dbReference type="ChEBI" id="CHEBI:15589"/>
        <dbReference type="ChEBI" id="CHEBI:29806"/>
        <dbReference type="EC" id="4.2.1.2"/>
    </reaction>
</comment>
<evidence type="ECO:0000259" key="5">
    <source>
        <dbReference type="Pfam" id="PF10415"/>
    </source>
</evidence>
<dbReference type="PROSITE" id="PS00163">
    <property type="entry name" value="FUMARATE_LYASES"/>
    <property type="match status" value="1"/>
</dbReference>
<dbReference type="Gene3D" id="1.20.200.10">
    <property type="entry name" value="Fumarase/aspartase (Central domain)"/>
    <property type="match status" value="1"/>
</dbReference>
<keyword evidence="3" id="KW-0816">Tricarboxylic acid cycle</keyword>
<dbReference type="GO" id="GO:0006106">
    <property type="term" value="P:fumarate metabolic process"/>
    <property type="evidence" value="ECO:0007669"/>
    <property type="project" value="InterPro"/>
</dbReference>
<evidence type="ECO:0000256" key="2">
    <source>
        <dbReference type="ARBA" id="ARBA00023239"/>
    </source>
</evidence>
<dbReference type="Gene3D" id="1.10.40.30">
    <property type="entry name" value="Fumarase/aspartase (C-terminal domain)"/>
    <property type="match status" value="1"/>
</dbReference>
<dbReference type="EMBL" id="JAANXD010000026">
    <property type="protein sequence ID" value="MBS1257543.1"/>
    <property type="molecule type" value="Genomic_DNA"/>
</dbReference>
<dbReference type="FunFam" id="1.20.200.10:FF:000001">
    <property type="entry name" value="Fumarate hydratase, mitochondrial"/>
    <property type="match status" value="1"/>
</dbReference>
<evidence type="ECO:0000313" key="7">
    <source>
        <dbReference type="Proteomes" id="UP000722750"/>
    </source>
</evidence>
<comment type="miscellaneous">
    <text evidence="3">There are 2 substrate-binding sites: the catalytic A site, and the non-catalytic B site that may play a role in the transfer of substrate or product between the active site and the solvent. Alternatively, the B site may bind allosteric effectors.</text>
</comment>
<dbReference type="NCBIfam" id="NF008909">
    <property type="entry name" value="PRK12273.1"/>
    <property type="match status" value="1"/>
</dbReference>
<dbReference type="GO" id="GO:0004333">
    <property type="term" value="F:fumarate hydratase activity"/>
    <property type="evidence" value="ECO:0007669"/>
    <property type="project" value="UniProtKB-UniRule"/>
</dbReference>
<comment type="pathway">
    <text evidence="3">Carbohydrate metabolism; tricarboxylic acid cycle; (S)-malate from fumarate: step 1/1.</text>
</comment>
<dbReference type="InterPro" id="IPR051546">
    <property type="entry name" value="Aspartate_Ammonia-Lyase"/>
</dbReference>
<dbReference type="InterPro" id="IPR008948">
    <property type="entry name" value="L-Aspartase-like"/>
</dbReference>
<feature type="binding site" description="in site B" evidence="3">
    <location>
        <begin position="133"/>
        <end position="136"/>
    </location>
    <ligand>
        <name>substrate</name>
    </ligand>
</feature>
<name>A0A941W1G8_9BACT</name>
<comment type="function">
    <text evidence="3">Involved in the TCA cycle. Catalyzes the stereospecific interconversion of fumarate to L-malate.</text>
</comment>
<feature type="site" description="Important for catalytic activity" evidence="3">
    <location>
        <position position="334"/>
    </location>
</feature>
<accession>A0A941W1G8</accession>
<evidence type="ECO:0000259" key="4">
    <source>
        <dbReference type="Pfam" id="PF00206"/>
    </source>
</evidence>
<comment type="caution">
    <text evidence="3">Lacks conserved residue(s) required for the propagation of feature annotation.</text>
</comment>
<comment type="similarity">
    <text evidence="1 3">Belongs to the class-II fumarase/aspartase family. Fumarase subfamily.</text>
</comment>
<organism evidence="6 7">
    <name type="scientific">Candidatus Scalindua arabica</name>
    <dbReference type="NCBI Taxonomy" id="1127984"/>
    <lineage>
        <taxon>Bacteria</taxon>
        <taxon>Pseudomonadati</taxon>
        <taxon>Planctomycetota</taxon>
        <taxon>Candidatus Brocadiia</taxon>
        <taxon>Candidatus Brocadiales</taxon>
        <taxon>Candidatus Scalinduaceae</taxon>
        <taxon>Candidatus Scalindua</taxon>
    </lineage>
</organism>
<feature type="domain" description="Fumarate lyase N-terminal" evidence="4">
    <location>
        <begin position="16"/>
        <end position="345"/>
    </location>
</feature>
<feature type="binding site" evidence="3">
    <location>
        <position position="190"/>
    </location>
    <ligand>
        <name>substrate</name>
    </ligand>
</feature>
<dbReference type="PANTHER" id="PTHR42696">
    <property type="entry name" value="ASPARTATE AMMONIA-LYASE"/>
    <property type="match status" value="1"/>
</dbReference>
<dbReference type="InterPro" id="IPR020557">
    <property type="entry name" value="Fumarate_lyase_CS"/>
</dbReference>
<gene>
    <name evidence="3" type="primary">fumC</name>
    <name evidence="6" type="ORF">MAG551_00587</name>
</gene>
<feature type="active site" description="Proton donor/acceptor" evidence="3">
    <location>
        <position position="191"/>
    </location>
</feature>
<evidence type="ECO:0000313" key="6">
    <source>
        <dbReference type="EMBL" id="MBS1257543.1"/>
    </source>
</evidence>
<feature type="binding site" evidence="3">
    <location>
        <begin position="143"/>
        <end position="145"/>
    </location>
    <ligand>
        <name>substrate</name>
    </ligand>
</feature>
<dbReference type="CDD" id="cd01357">
    <property type="entry name" value="Aspartase"/>
    <property type="match status" value="1"/>
</dbReference>
<dbReference type="HAMAP" id="MF_00743">
    <property type="entry name" value="FumaraseC"/>
    <property type="match status" value="1"/>
</dbReference>
<evidence type="ECO:0000256" key="1">
    <source>
        <dbReference type="ARBA" id="ARBA00009084"/>
    </source>
</evidence>
<dbReference type="InterPro" id="IPR005677">
    <property type="entry name" value="Fum_hydII"/>
</dbReference>
<reference evidence="6" key="1">
    <citation type="journal article" date="2021" name="ISME J.">
        <title>Fine-scale metabolic discontinuity in a stratified prokaryote microbiome of a Red Sea deep halocline.</title>
        <authorList>
            <person name="Michoud G."/>
            <person name="Ngugi D.K."/>
            <person name="Barozzi A."/>
            <person name="Merlino G."/>
            <person name="Calleja M.L."/>
            <person name="Delgado-Huertas A."/>
            <person name="Moran X.A.G."/>
            <person name="Daffonchio D."/>
        </authorList>
    </citation>
    <scope>NUCLEOTIDE SEQUENCE</scope>
    <source>
        <strain evidence="6">SuakinDeep_MAG55_1</strain>
    </source>
</reference>
<dbReference type="FunFam" id="1.10.275.10:FF:000001">
    <property type="entry name" value="Fumarate hydratase, mitochondrial"/>
    <property type="match status" value="1"/>
</dbReference>
<dbReference type="FunFam" id="1.10.40.30:FF:000002">
    <property type="entry name" value="Fumarate hydratase class II"/>
    <property type="match status" value="1"/>
</dbReference>
<evidence type="ECO:0000256" key="3">
    <source>
        <dbReference type="HAMAP-Rule" id="MF_00743"/>
    </source>
</evidence>
<dbReference type="Gene3D" id="1.10.275.10">
    <property type="entry name" value="Fumarase/aspartase (N-terminal domain)"/>
    <property type="match status" value="1"/>
</dbReference>
<dbReference type="PRINTS" id="PR00149">
    <property type="entry name" value="FUMRATELYASE"/>
</dbReference>
<dbReference type="InterPro" id="IPR000362">
    <property type="entry name" value="Fumarate_lyase_fam"/>
</dbReference>
<dbReference type="InterPro" id="IPR024083">
    <property type="entry name" value="Fumarase/histidase_N"/>
</dbReference>
<dbReference type="GO" id="GO:0008797">
    <property type="term" value="F:aspartate ammonia-lyase activity"/>
    <property type="evidence" value="ECO:0007669"/>
    <property type="project" value="TreeGrafter"/>
</dbReference>
<dbReference type="InterPro" id="IPR018951">
    <property type="entry name" value="Fumarase_C_C"/>
</dbReference>
<comment type="subcellular location">
    <subcellularLocation>
        <location evidence="3">Cytoplasm</location>
    </subcellularLocation>
</comment>
<feature type="binding site" evidence="3">
    <location>
        <begin position="327"/>
        <end position="329"/>
    </location>
    <ligand>
        <name>substrate</name>
    </ligand>
</feature>
<dbReference type="PANTHER" id="PTHR42696:SF2">
    <property type="entry name" value="ASPARTATE AMMONIA-LYASE"/>
    <property type="match status" value="1"/>
</dbReference>
<dbReference type="AlphaFoldDB" id="A0A941W1G8"/>
<dbReference type="PRINTS" id="PR00145">
    <property type="entry name" value="ARGSUCLYASE"/>
</dbReference>
<sequence length="476" mass="51694">MNTKNKKYRIEKDSLGEVKVPLEAYYGAQTTRALDNFPISGIKPHPISTMSMVYIKRAAAKVNNELGCLDNEKSEAIINAADRIIEGEFKDQFVVDVYQAGAGTSFNMNVNEVIANIAIESLGWEKGNYSVIHPNDHVNLGQSTNDVFPATMRISALYLLKELFPVVDALAKSFNKKANEFDKTIKSGRTHLQDAAPITLGQEFSGYADAVLKSAKKIKKANDALKELGIGGTAVGTGLNSHPDYKERIVNELQNITNLDIRGAANYFEAMQSNAPITEVSGALKVLAIELIRIANDLRLLSSGPKTGLAEITLPAVQPGSSIMPGKVNPVMAEMLNMVCFSIIGNDLTITMASQAGQLELNVMMPVMQYKLLDSISILTNATKAFTDKCIKGITANEDRCNQYATNSMSIVTALNPYIGYSKAADIAKESLLTGKSIKEVVLGKKLLSEKKINEILSPMSMTKPGFIKTDNDADL</sequence>
<proteinExistence type="inferred from homology"/>
<keyword evidence="2 3" id="KW-0456">Lyase</keyword>
<protein>
    <recommendedName>
        <fullName evidence="3">Fumarate hydratase class II</fullName>
        <shortName evidence="3">Fumarase C</shortName>
        <ecNumber evidence="3">4.2.1.2</ecNumber>
    </recommendedName>
    <alternativeName>
        <fullName evidence="3">Aerobic fumarase</fullName>
    </alternativeName>
    <alternativeName>
        <fullName evidence="3">Iron-independent fumarase</fullName>
    </alternativeName>
</protein>
<dbReference type="Pfam" id="PF00206">
    <property type="entry name" value="Lyase_1"/>
    <property type="match status" value="1"/>
</dbReference>
<dbReference type="SUPFAM" id="SSF48557">
    <property type="entry name" value="L-aspartase-like"/>
    <property type="match status" value="1"/>
</dbReference>
<feature type="binding site" evidence="3">
    <location>
        <position position="322"/>
    </location>
    <ligand>
        <name>substrate</name>
    </ligand>
</feature>
<dbReference type="GO" id="GO:0006099">
    <property type="term" value="P:tricarboxylic acid cycle"/>
    <property type="evidence" value="ECO:0007669"/>
    <property type="project" value="UniProtKB-UniRule"/>
</dbReference>
<feature type="domain" description="Fumarase C C-terminal" evidence="5">
    <location>
        <begin position="411"/>
        <end position="464"/>
    </location>
</feature>
<dbReference type="InterPro" id="IPR022761">
    <property type="entry name" value="Fumarate_lyase_N"/>
</dbReference>